<proteinExistence type="predicted"/>
<organism evidence="1 2">
    <name type="scientific">Gordonia phage Bakery</name>
    <dbReference type="NCBI Taxonomy" id="2591205"/>
    <lineage>
        <taxon>Viruses</taxon>
        <taxon>Duplodnaviria</taxon>
        <taxon>Heunggongvirae</taxon>
        <taxon>Uroviricota</taxon>
        <taxon>Caudoviricetes</taxon>
        <taxon>Stackebrandtviridae</taxon>
        <taxon>Frickvirinae</taxon>
        <taxon>Wizardvirus</taxon>
        <taxon>Wizardvirus bakery</taxon>
    </lineage>
</organism>
<reference evidence="1 2" key="1">
    <citation type="submission" date="2019-05" db="EMBL/GenBank/DDBJ databases">
        <authorList>
            <person name="Hammer B.W."/>
            <person name="Collado J."/>
            <person name="Fitzgerald H.N."/>
            <person name="Graziano A."/>
            <person name="Haggerty C.V."/>
            <person name="Kim S."/>
            <person name="Ogunsemowo I.H."/>
            <person name="Reddy N."/>
            <person name="Butela K.A."/>
            <person name="Garlena R.A."/>
            <person name="Russell D.A."/>
            <person name="Pope W.H."/>
            <person name="Jacobs-Sera D."/>
            <person name="Hatfull G.F."/>
        </authorList>
    </citation>
    <scope>NUCLEOTIDE SEQUENCE [LARGE SCALE GENOMIC DNA]</scope>
</reference>
<dbReference type="Proteomes" id="UP000318284">
    <property type="component" value="Segment"/>
</dbReference>
<keyword evidence="2" id="KW-1185">Reference proteome</keyword>
<name>A0A514DGV9_9CAUD</name>
<dbReference type="KEGG" id="vg:65120820"/>
<accession>A0A514DGV9</accession>
<protein>
    <submittedName>
        <fullName evidence="1">Uncharacterized protein</fullName>
    </submittedName>
</protein>
<sequence>MLRNRDAERCRLIDVHVNDDPSGHDHNELPGCRNLDDGCNVHRGRRSVDGGRAHHCRRQL</sequence>
<gene>
    <name evidence="1" type="primary">52</name>
    <name evidence="1" type="ORF">SEA_BAKERY_52</name>
</gene>
<dbReference type="EMBL" id="MK937603">
    <property type="protein sequence ID" value="QDH92837.1"/>
    <property type="molecule type" value="Genomic_DNA"/>
</dbReference>
<evidence type="ECO:0000313" key="2">
    <source>
        <dbReference type="Proteomes" id="UP000318284"/>
    </source>
</evidence>
<evidence type="ECO:0000313" key="1">
    <source>
        <dbReference type="EMBL" id="QDH92837.1"/>
    </source>
</evidence>
<dbReference type="RefSeq" id="YP_010102966.1">
    <property type="nucleotide sequence ID" value="NC_055804.1"/>
</dbReference>
<dbReference type="GeneID" id="65120820"/>